<evidence type="ECO:0000313" key="1">
    <source>
        <dbReference type="EMBL" id="KAL3117231.1"/>
    </source>
</evidence>
<dbReference type="Proteomes" id="UP001620626">
    <property type="component" value="Unassembled WGS sequence"/>
</dbReference>
<dbReference type="AlphaFoldDB" id="A0ABD2LPR1"/>
<evidence type="ECO:0000313" key="2">
    <source>
        <dbReference type="Proteomes" id="UP001620626"/>
    </source>
</evidence>
<reference evidence="1 2" key="1">
    <citation type="submission" date="2024-10" db="EMBL/GenBank/DDBJ databases">
        <authorList>
            <person name="Kim D."/>
        </authorList>
    </citation>
    <scope>NUCLEOTIDE SEQUENCE [LARGE SCALE GENOMIC DNA]</scope>
    <source>
        <strain evidence="1">BH-2024</strain>
    </source>
</reference>
<keyword evidence="2" id="KW-1185">Reference proteome</keyword>
<organism evidence="1 2">
    <name type="scientific">Heterodera trifolii</name>
    <dbReference type="NCBI Taxonomy" id="157864"/>
    <lineage>
        <taxon>Eukaryota</taxon>
        <taxon>Metazoa</taxon>
        <taxon>Ecdysozoa</taxon>
        <taxon>Nematoda</taxon>
        <taxon>Chromadorea</taxon>
        <taxon>Rhabditida</taxon>
        <taxon>Tylenchina</taxon>
        <taxon>Tylenchomorpha</taxon>
        <taxon>Tylenchoidea</taxon>
        <taxon>Heteroderidae</taxon>
        <taxon>Heteroderinae</taxon>
        <taxon>Heterodera</taxon>
    </lineage>
</organism>
<dbReference type="EMBL" id="JBICBT010000334">
    <property type="protein sequence ID" value="KAL3117231.1"/>
    <property type="molecule type" value="Genomic_DNA"/>
</dbReference>
<comment type="caution">
    <text evidence="1">The sequence shown here is derived from an EMBL/GenBank/DDBJ whole genome shotgun (WGS) entry which is preliminary data.</text>
</comment>
<protein>
    <submittedName>
        <fullName evidence="1">Uncharacterized protein</fullName>
    </submittedName>
</protein>
<accession>A0ABD2LPR1</accession>
<name>A0ABD2LPR1_9BILA</name>
<gene>
    <name evidence="1" type="ORF">niasHT_007634</name>
</gene>
<proteinExistence type="predicted"/>
<sequence>MPLHLPSMDTRNALLCAAVPSIGAFVGSTMAIKDQELVLLLLSGSFLVPMLKKHDIKALTAKTRGCMSAECWDFQASLLLQSHSLTPSTRFPLIGREFIWELC</sequence>